<dbReference type="InterPro" id="IPR004143">
    <property type="entry name" value="BPL_LPL_catalytic"/>
</dbReference>
<dbReference type="PANTHER" id="PTHR12835:SF5">
    <property type="entry name" value="BIOTIN--PROTEIN LIGASE"/>
    <property type="match status" value="1"/>
</dbReference>
<organism evidence="3 4">
    <name type="scientific">Persicitalea jodogahamensis</name>
    <dbReference type="NCBI Taxonomy" id="402147"/>
    <lineage>
        <taxon>Bacteria</taxon>
        <taxon>Pseudomonadati</taxon>
        <taxon>Bacteroidota</taxon>
        <taxon>Cytophagia</taxon>
        <taxon>Cytophagales</taxon>
        <taxon>Spirosomataceae</taxon>
        <taxon>Persicitalea</taxon>
    </lineage>
</organism>
<accession>A0A8J3D5K8</accession>
<dbReference type="PANTHER" id="PTHR12835">
    <property type="entry name" value="BIOTIN PROTEIN LIGASE"/>
    <property type="match status" value="1"/>
</dbReference>
<dbReference type="Pfam" id="PF03099">
    <property type="entry name" value="BPL_LplA_LipB"/>
    <property type="match status" value="1"/>
</dbReference>
<reference evidence="3 4" key="1">
    <citation type="journal article" date="2014" name="Int. J. Syst. Evol. Microbiol.">
        <title>Complete genome sequence of Corynebacterium casei LMG S-19264T (=DSM 44701T), isolated from a smear-ripened cheese.</title>
        <authorList>
            <consortium name="US DOE Joint Genome Institute (JGI-PGF)"/>
            <person name="Walter F."/>
            <person name="Albersmeier A."/>
            <person name="Kalinowski J."/>
            <person name="Ruckert C."/>
        </authorList>
    </citation>
    <scope>NUCLEOTIDE SEQUENCE [LARGE SCALE GENOMIC DNA]</scope>
    <source>
        <strain evidence="3 4">KCTC 12866</strain>
    </source>
</reference>
<dbReference type="GO" id="GO:0005737">
    <property type="term" value="C:cytoplasm"/>
    <property type="evidence" value="ECO:0007669"/>
    <property type="project" value="TreeGrafter"/>
</dbReference>
<dbReference type="GO" id="GO:0004077">
    <property type="term" value="F:biotin--[biotin carboxyl-carrier protein] ligase activity"/>
    <property type="evidence" value="ECO:0007669"/>
    <property type="project" value="InterPro"/>
</dbReference>
<sequence length="242" mass="26893">MYLPTCHSTNDIATELVRNGKLADGAVIITDEQTGGRGQHGTSWLTSRGQNFTLSVVLMPTFLSLSEHFLLSQSIALGIRNYLADFVSNIWIKWPNDLYINDLKVGGVLIENALQGTRIAHSVVGIGLNINQADFSSVPSGRVTSLRLETGMTFHLAEQLPRLLLELEKVYLRLRAGRSESVRIEYRQHLLGLGQKRVYSIGGQLVEGTIMGVSLTGKLRLELANGEICEFDIKEIKWQWAD</sequence>
<comment type="caution">
    <text evidence="3">The sequence shown here is derived from an EMBL/GenBank/DDBJ whole genome shotgun (WGS) entry which is preliminary data.</text>
</comment>
<keyword evidence="4" id="KW-1185">Reference proteome</keyword>
<gene>
    <name evidence="3" type="ORF">GCM10007390_07200</name>
</gene>
<dbReference type="CDD" id="cd16442">
    <property type="entry name" value="BPL"/>
    <property type="match status" value="1"/>
</dbReference>
<dbReference type="Gene3D" id="3.30.930.10">
    <property type="entry name" value="Bira Bifunctional Protein, Domain 2"/>
    <property type="match status" value="1"/>
</dbReference>
<evidence type="ECO:0000259" key="2">
    <source>
        <dbReference type="PROSITE" id="PS51733"/>
    </source>
</evidence>
<dbReference type="PROSITE" id="PS51733">
    <property type="entry name" value="BPL_LPL_CATALYTIC"/>
    <property type="match status" value="1"/>
</dbReference>
<proteinExistence type="predicted"/>
<dbReference type="InterPro" id="IPR004408">
    <property type="entry name" value="Biotin_CoA_COase_ligase"/>
</dbReference>
<evidence type="ECO:0000313" key="3">
    <source>
        <dbReference type="EMBL" id="GHB56420.1"/>
    </source>
</evidence>
<evidence type="ECO:0000313" key="4">
    <source>
        <dbReference type="Proteomes" id="UP000598271"/>
    </source>
</evidence>
<dbReference type="EMBL" id="BMXF01000001">
    <property type="protein sequence ID" value="GHB56420.1"/>
    <property type="molecule type" value="Genomic_DNA"/>
</dbReference>
<dbReference type="NCBIfam" id="TIGR00121">
    <property type="entry name" value="birA_ligase"/>
    <property type="match status" value="1"/>
</dbReference>
<feature type="domain" description="BPL/LPL catalytic" evidence="2">
    <location>
        <begin position="1"/>
        <end position="175"/>
    </location>
</feature>
<protein>
    <submittedName>
        <fullName evidence="3">Biotin--[acetyl-CoA-carboxylase] ligase</fullName>
    </submittedName>
</protein>
<keyword evidence="1 3" id="KW-0436">Ligase</keyword>
<dbReference type="Proteomes" id="UP000598271">
    <property type="component" value="Unassembled WGS sequence"/>
</dbReference>
<dbReference type="SUPFAM" id="SSF55681">
    <property type="entry name" value="Class II aaRS and biotin synthetases"/>
    <property type="match status" value="1"/>
</dbReference>
<dbReference type="InterPro" id="IPR045864">
    <property type="entry name" value="aa-tRNA-synth_II/BPL/LPL"/>
</dbReference>
<dbReference type="RefSeq" id="WP_229580277.1">
    <property type="nucleotide sequence ID" value="NZ_BMXF01000001.1"/>
</dbReference>
<name>A0A8J3D5K8_9BACT</name>
<evidence type="ECO:0000256" key="1">
    <source>
        <dbReference type="ARBA" id="ARBA00022598"/>
    </source>
</evidence>
<dbReference type="AlphaFoldDB" id="A0A8J3D5K8"/>